<dbReference type="SMART" id="SM00710">
    <property type="entry name" value="PbH1"/>
    <property type="match status" value="4"/>
</dbReference>
<evidence type="ECO:0008006" key="5">
    <source>
        <dbReference type="Google" id="ProtNLM"/>
    </source>
</evidence>
<dbReference type="NCBIfam" id="TIGR04183">
    <property type="entry name" value="Por_Secre_tail"/>
    <property type="match status" value="1"/>
</dbReference>
<evidence type="ECO:0000313" key="3">
    <source>
        <dbReference type="EMBL" id="PKQ64188.1"/>
    </source>
</evidence>
<dbReference type="InterPro" id="IPR012334">
    <property type="entry name" value="Pectin_lyas_fold"/>
</dbReference>
<dbReference type="SMART" id="SM00089">
    <property type="entry name" value="PKD"/>
    <property type="match status" value="1"/>
</dbReference>
<proteinExistence type="predicted"/>
<evidence type="ECO:0000259" key="1">
    <source>
        <dbReference type="SMART" id="SM00089"/>
    </source>
</evidence>
<sequence>MKITHKTLKNSIFVRWCSNLSLLLVFLFLITSTKAQSPAGTHGTIHCNTAEQILEAMENAKPGDEIIIASGTYIATKKTQAPDNRGKWARFVGIGSGNSTKPITVRGASLTNRPILQGPTGDYNGYTMRIFGNYWIIKDLIITEGAKGLVLDRSYDCQLTNILVHNVGDEGIHLRDGSSNNVVNKCEIMNTGVVQAKYGEGIYVGSDKNQHTTDPSKTDYNPYCFDNTIENCKIGPDVAAEGVDVKEGTQNTIIRNCEFSAKGISGENSADAFIDLKGALAFVYNNTFNVDGSAILAAGIDILDRGTNDNTGYRNAVFDNDFYLGSGNDAIPSVRFKQGDPKETHFWDNRRHPESPEPEAYWTKDITYSCPSWNIVSCNDDNPANHAPSVSISSPSNNEAFTTGCKLTFTANASDSDGNIAKVEFYLGGTKIGEDSDEEYSFTKNNMANGTYSITAKATDNDGASTTSAAVSFKVENPASVPVTSVVMSPTSVTLARGETYDLHAAVAPSNASNKNVSWSSSATSAVRVNSSGIVTAVKAGSATITATSTDGNKTATCAVTVTSDDNNGDNNSNCNFEPMEVAFPSINTSYSNIYITDNGPDLSNVKKFSINWNLVNNGLYTFAFNTHNGTPEWYADLKSKVSQSLNSSQPSITILGSGFSGFDGNYYTIMDGDNLVLVEKSNSYSIYFSNSSTAPNCDSFKSTVKTYQSELNPTNSNLITDNSDLNSVSIYPNPVTYGYLNIKGLNEEKMDIVVNNMLGHTVLIKTVYTNQCKIDVSSLRTGSYILVVKGKKRHTSKLFNKL</sequence>
<dbReference type="Gene3D" id="2.60.40.10">
    <property type="entry name" value="Immunoglobulins"/>
    <property type="match status" value="1"/>
</dbReference>
<dbReference type="OrthoDB" id="154460at2"/>
<comment type="caution">
    <text evidence="3">The sequence shown here is derived from an EMBL/GenBank/DDBJ whole genome shotgun (WGS) entry which is preliminary data.</text>
</comment>
<dbReference type="SUPFAM" id="SSF51126">
    <property type="entry name" value="Pectin lyase-like"/>
    <property type="match status" value="1"/>
</dbReference>
<feature type="domain" description="BIG2" evidence="2">
    <location>
        <begin position="482"/>
        <end position="559"/>
    </location>
</feature>
<dbReference type="Proteomes" id="UP000233535">
    <property type="component" value="Unassembled WGS sequence"/>
</dbReference>
<dbReference type="RefSeq" id="WP_101260324.1">
    <property type="nucleotide sequence ID" value="NZ_MVDD01000003.1"/>
</dbReference>
<protein>
    <recommendedName>
        <fullName evidence="5">BIG2 domain-containing protein</fullName>
    </recommendedName>
</protein>
<keyword evidence="4" id="KW-1185">Reference proteome</keyword>
<gene>
    <name evidence="3" type="ORF">BZG02_05015</name>
</gene>
<dbReference type="InterPro" id="IPR003343">
    <property type="entry name" value="Big_2"/>
</dbReference>
<dbReference type="AlphaFoldDB" id="A0A2N3I1J9"/>
<dbReference type="SMART" id="SM00635">
    <property type="entry name" value="BID_2"/>
    <property type="match status" value="1"/>
</dbReference>
<organism evidence="3 4">
    <name type="scientific">Labilibaculum filiforme</name>
    <dbReference type="NCBI Taxonomy" id="1940526"/>
    <lineage>
        <taxon>Bacteria</taxon>
        <taxon>Pseudomonadati</taxon>
        <taxon>Bacteroidota</taxon>
        <taxon>Bacteroidia</taxon>
        <taxon>Marinilabiliales</taxon>
        <taxon>Marinifilaceae</taxon>
        <taxon>Labilibaculum</taxon>
    </lineage>
</organism>
<dbReference type="EMBL" id="MVDD01000003">
    <property type="protein sequence ID" value="PKQ64188.1"/>
    <property type="molecule type" value="Genomic_DNA"/>
</dbReference>
<feature type="domain" description="PKD/Chitinase" evidence="1">
    <location>
        <begin position="389"/>
        <end position="478"/>
    </location>
</feature>
<dbReference type="InterPro" id="IPR022409">
    <property type="entry name" value="PKD/Chitinase_dom"/>
</dbReference>
<dbReference type="Pfam" id="PF18962">
    <property type="entry name" value="Por_Secre_tail"/>
    <property type="match status" value="1"/>
</dbReference>
<dbReference type="SUPFAM" id="SSF49373">
    <property type="entry name" value="Invasin/intimin cell-adhesion fragments"/>
    <property type="match status" value="1"/>
</dbReference>
<dbReference type="InterPro" id="IPR013783">
    <property type="entry name" value="Ig-like_fold"/>
</dbReference>
<dbReference type="InterPro" id="IPR008964">
    <property type="entry name" value="Invasin/intimin_cell_adhesion"/>
</dbReference>
<dbReference type="InterPro" id="IPR006626">
    <property type="entry name" value="PbH1"/>
</dbReference>
<dbReference type="SUPFAM" id="SSF49299">
    <property type="entry name" value="PKD domain"/>
    <property type="match status" value="1"/>
</dbReference>
<name>A0A2N3I1J9_9BACT</name>
<evidence type="ECO:0000259" key="2">
    <source>
        <dbReference type="SMART" id="SM00635"/>
    </source>
</evidence>
<dbReference type="Pfam" id="PF02368">
    <property type="entry name" value="Big_2"/>
    <property type="match status" value="1"/>
</dbReference>
<dbReference type="InterPro" id="IPR035986">
    <property type="entry name" value="PKD_dom_sf"/>
</dbReference>
<evidence type="ECO:0000313" key="4">
    <source>
        <dbReference type="Proteomes" id="UP000233535"/>
    </source>
</evidence>
<dbReference type="Gene3D" id="2.160.20.10">
    <property type="entry name" value="Single-stranded right-handed beta-helix, Pectin lyase-like"/>
    <property type="match status" value="1"/>
</dbReference>
<dbReference type="Pfam" id="PF17957">
    <property type="entry name" value="Big_7"/>
    <property type="match status" value="1"/>
</dbReference>
<dbReference type="InterPro" id="IPR026444">
    <property type="entry name" value="Secre_tail"/>
</dbReference>
<reference evidence="3 4" key="1">
    <citation type="journal article" date="2017" name="Front. Microbiol.">
        <title>Labilibaculum manganireducens gen. nov., sp. nov. and Labilibaculum filiforme sp. nov., Novel Bacteroidetes Isolated from Subsurface Sediments of the Baltic Sea.</title>
        <authorList>
            <person name="Vandieken V."/>
            <person name="Marshall I.P."/>
            <person name="Niemann H."/>
            <person name="Engelen B."/>
            <person name="Cypionka H."/>
        </authorList>
    </citation>
    <scope>NUCLEOTIDE SEQUENCE [LARGE SCALE GENOMIC DNA]</scope>
    <source>
        <strain evidence="3 4">59.16B</strain>
    </source>
</reference>
<dbReference type="Gene3D" id="2.60.40.1080">
    <property type="match status" value="1"/>
</dbReference>
<accession>A0A2N3I1J9</accession>
<dbReference type="InterPro" id="IPR011050">
    <property type="entry name" value="Pectin_lyase_fold/virulence"/>
</dbReference>